<organism evidence="2 3">
    <name type="scientific">Mycobacterium ulcerans str. Harvey</name>
    <dbReference type="NCBI Taxonomy" id="1299332"/>
    <lineage>
        <taxon>Bacteria</taxon>
        <taxon>Bacillati</taxon>
        <taxon>Actinomycetota</taxon>
        <taxon>Actinomycetes</taxon>
        <taxon>Mycobacteriales</taxon>
        <taxon>Mycobacteriaceae</taxon>
        <taxon>Mycobacterium</taxon>
        <taxon>Mycobacterium ulcerans group</taxon>
    </lineage>
</organism>
<feature type="region of interest" description="Disordered" evidence="1">
    <location>
        <begin position="35"/>
        <end position="54"/>
    </location>
</feature>
<evidence type="ECO:0000313" key="2">
    <source>
        <dbReference type="EMBL" id="EUA94157.1"/>
    </source>
</evidence>
<name>A0ABN0RAF4_MYCUL</name>
<sequence>MRLGRRRCRDLGISAGHARVISVAALGLTQPAMSSIRGQPAQSGVDPGPTHVHV</sequence>
<comment type="caution">
    <text evidence="2">The sequence shown here is derived from an EMBL/GenBank/DDBJ whole genome shotgun (WGS) entry which is preliminary data.</text>
</comment>
<proteinExistence type="predicted"/>
<evidence type="ECO:0000313" key="3">
    <source>
        <dbReference type="Proteomes" id="UP000020681"/>
    </source>
</evidence>
<keyword evidence="3" id="KW-1185">Reference proteome</keyword>
<evidence type="ECO:0000256" key="1">
    <source>
        <dbReference type="SAM" id="MobiDB-lite"/>
    </source>
</evidence>
<dbReference type="Proteomes" id="UP000020681">
    <property type="component" value="Unassembled WGS sequence"/>
</dbReference>
<reference evidence="2 3" key="1">
    <citation type="submission" date="2014-01" db="EMBL/GenBank/DDBJ databases">
        <authorList>
            <person name="Dobos K."/>
            <person name="Lenaerts A."/>
            <person name="Ordway D."/>
            <person name="DeGroote M.A."/>
            <person name="Parker T."/>
            <person name="Sizemore C."/>
            <person name="Tallon L.J."/>
            <person name="Sadzewicz L.K."/>
            <person name="Sengamalay N."/>
            <person name="Fraser C.M."/>
            <person name="Hine E."/>
            <person name="Shefchek K.A."/>
            <person name="Das S.P."/>
            <person name="Tettelin H."/>
        </authorList>
    </citation>
    <scope>NUCLEOTIDE SEQUENCE [LARGE SCALE GENOMIC DNA]</scope>
    <source>
        <strain evidence="2 3">Harvey</strain>
    </source>
</reference>
<dbReference type="EMBL" id="JAOL01000012">
    <property type="protein sequence ID" value="EUA94157.1"/>
    <property type="molecule type" value="Genomic_DNA"/>
</dbReference>
<accession>A0ABN0RAF4</accession>
<protein>
    <submittedName>
        <fullName evidence="2">Uncharacterized protein</fullName>
    </submittedName>
</protein>
<gene>
    <name evidence="2" type="ORF">I551_8569</name>
</gene>